<dbReference type="InterPro" id="IPR050121">
    <property type="entry name" value="Cytochrome_P450_monoxygenase"/>
</dbReference>
<dbReference type="Gene3D" id="1.10.630.10">
    <property type="entry name" value="Cytochrome P450"/>
    <property type="match status" value="1"/>
</dbReference>
<name>A0A397IVQ1_9GLOM</name>
<evidence type="ECO:0000313" key="7">
    <source>
        <dbReference type="EMBL" id="RHZ77876.1"/>
    </source>
</evidence>
<evidence type="ECO:0000256" key="5">
    <source>
        <dbReference type="PIRSR" id="PIRSR602403-1"/>
    </source>
</evidence>
<evidence type="ECO:0000256" key="4">
    <source>
        <dbReference type="ARBA" id="ARBA00023004"/>
    </source>
</evidence>
<dbReference type="InterPro" id="IPR036396">
    <property type="entry name" value="Cyt_P450_sf"/>
</dbReference>
<dbReference type="EMBL" id="PQFF01000159">
    <property type="protein sequence ID" value="RHZ77876.1"/>
    <property type="molecule type" value="Genomic_DNA"/>
</dbReference>
<organism evidence="7 8">
    <name type="scientific">Diversispora epigaea</name>
    <dbReference type="NCBI Taxonomy" id="1348612"/>
    <lineage>
        <taxon>Eukaryota</taxon>
        <taxon>Fungi</taxon>
        <taxon>Fungi incertae sedis</taxon>
        <taxon>Mucoromycota</taxon>
        <taxon>Glomeromycotina</taxon>
        <taxon>Glomeromycetes</taxon>
        <taxon>Diversisporales</taxon>
        <taxon>Diversisporaceae</taxon>
        <taxon>Diversispora</taxon>
    </lineage>
</organism>
<evidence type="ECO:0008006" key="9">
    <source>
        <dbReference type="Google" id="ProtNLM"/>
    </source>
</evidence>
<protein>
    <recommendedName>
        <fullName evidence="9">Cytochrome P450</fullName>
    </recommendedName>
</protein>
<feature type="binding site" description="axial binding residue" evidence="5">
    <location>
        <position position="440"/>
    </location>
    <ligand>
        <name>heme</name>
        <dbReference type="ChEBI" id="CHEBI:30413"/>
    </ligand>
    <ligandPart>
        <name>Fe</name>
        <dbReference type="ChEBI" id="CHEBI:18248"/>
    </ligandPart>
</feature>
<dbReference type="OrthoDB" id="1470350at2759"/>
<comment type="similarity">
    <text evidence="2 6">Belongs to the cytochrome P450 family.</text>
</comment>
<keyword evidence="4 5" id="KW-0408">Iron</keyword>
<keyword evidence="3 5" id="KW-0479">Metal-binding</keyword>
<keyword evidence="5 6" id="KW-0349">Heme</keyword>
<evidence type="ECO:0000313" key="8">
    <source>
        <dbReference type="Proteomes" id="UP000266861"/>
    </source>
</evidence>
<evidence type="ECO:0000256" key="2">
    <source>
        <dbReference type="ARBA" id="ARBA00010617"/>
    </source>
</evidence>
<accession>A0A397IVQ1</accession>
<dbReference type="GO" id="GO:0005506">
    <property type="term" value="F:iron ion binding"/>
    <property type="evidence" value="ECO:0007669"/>
    <property type="project" value="InterPro"/>
</dbReference>
<dbReference type="PROSITE" id="PS00086">
    <property type="entry name" value="CYTOCHROME_P450"/>
    <property type="match status" value="1"/>
</dbReference>
<dbReference type="GO" id="GO:0016705">
    <property type="term" value="F:oxidoreductase activity, acting on paired donors, with incorporation or reduction of molecular oxygen"/>
    <property type="evidence" value="ECO:0007669"/>
    <property type="project" value="InterPro"/>
</dbReference>
<dbReference type="PANTHER" id="PTHR24305">
    <property type="entry name" value="CYTOCHROME P450"/>
    <property type="match status" value="1"/>
</dbReference>
<reference evidence="7 8" key="1">
    <citation type="submission" date="2018-08" db="EMBL/GenBank/DDBJ databases">
        <title>Genome and evolution of the arbuscular mycorrhizal fungus Diversispora epigaea (formerly Glomus versiforme) and its bacterial endosymbionts.</title>
        <authorList>
            <person name="Sun X."/>
            <person name="Fei Z."/>
            <person name="Harrison M."/>
        </authorList>
    </citation>
    <scope>NUCLEOTIDE SEQUENCE [LARGE SCALE GENOMIC DNA]</scope>
    <source>
        <strain evidence="7 8">IT104</strain>
    </source>
</reference>
<dbReference type="PRINTS" id="PR00465">
    <property type="entry name" value="EP450IV"/>
</dbReference>
<evidence type="ECO:0000256" key="3">
    <source>
        <dbReference type="ARBA" id="ARBA00022723"/>
    </source>
</evidence>
<dbReference type="InterPro" id="IPR017972">
    <property type="entry name" value="Cyt_P450_CS"/>
</dbReference>
<keyword evidence="8" id="KW-1185">Reference proteome</keyword>
<evidence type="ECO:0000256" key="6">
    <source>
        <dbReference type="RuleBase" id="RU000461"/>
    </source>
</evidence>
<keyword evidence="6" id="KW-0503">Monooxygenase</keyword>
<dbReference type="Proteomes" id="UP000266861">
    <property type="component" value="Unassembled WGS sequence"/>
</dbReference>
<dbReference type="InterPro" id="IPR001128">
    <property type="entry name" value="Cyt_P450"/>
</dbReference>
<dbReference type="InterPro" id="IPR002403">
    <property type="entry name" value="Cyt_P450_E_grp-IV"/>
</dbReference>
<gene>
    <name evidence="7" type="ORF">Glove_169g41</name>
</gene>
<comment type="caution">
    <text evidence="7">The sequence shown here is derived from an EMBL/GenBank/DDBJ whole genome shotgun (WGS) entry which is preliminary data.</text>
</comment>
<dbReference type="AlphaFoldDB" id="A0A397IVQ1"/>
<dbReference type="GO" id="GO:0004497">
    <property type="term" value="F:monooxygenase activity"/>
    <property type="evidence" value="ECO:0007669"/>
    <property type="project" value="UniProtKB-KW"/>
</dbReference>
<keyword evidence="6" id="KW-0560">Oxidoreductase</keyword>
<sequence>MQFLHITFDKIAVISQYNFSSQKMEFLHTTFDNIYKIAIISLMAYASCIVLRSVKNVFFGPLAKVPGPKLLALSNAFMLYRLIRKQRHVLWKYVQLQLVPKYGKLIRVGPNKIICSDKDEIKRILVTENLPKGQIYENFCADKITRKTLGSTVDVESGKKMRRLFSYGFSTKYLSSLEPLIKNCIRDLVTKIEEDMMEQGVVVNIVDLIRYTVLDIVGDNIFGKSFKSFSSEYNSSFDIFELVQVEMRRMILYMMGLINERRKLDTKRNDLLDIVINLTEDKENAMNDVKVRDQCLEFLVAGTETTSFTITLALILLAKHPEKMQKVIKEFEDAFVDLESDDLPTLDELKKLPYLNAVIMESMRIFPPLIGPVKETIEDMMICGYFIPKGTAITCNTYATHHSKEYWGDDVEEFKPERWLEPEKLPKDAFLPFSAGSRNCIGMNHAWNTMRLILGTLIHRYNFEDIPNQKLEFINIFLIKLENGEYKLKATKKK</sequence>
<evidence type="ECO:0000256" key="1">
    <source>
        <dbReference type="ARBA" id="ARBA00001971"/>
    </source>
</evidence>
<comment type="cofactor">
    <cofactor evidence="1 5">
        <name>heme</name>
        <dbReference type="ChEBI" id="CHEBI:30413"/>
    </cofactor>
</comment>
<dbReference type="PANTHER" id="PTHR24305:SF166">
    <property type="entry name" value="CYTOCHROME P450 12A4, MITOCHONDRIAL-RELATED"/>
    <property type="match status" value="1"/>
</dbReference>
<dbReference type="PRINTS" id="PR00385">
    <property type="entry name" value="P450"/>
</dbReference>
<dbReference type="STRING" id="1348612.A0A397IVQ1"/>
<proteinExistence type="inferred from homology"/>
<dbReference type="SUPFAM" id="SSF48264">
    <property type="entry name" value="Cytochrome P450"/>
    <property type="match status" value="1"/>
</dbReference>
<dbReference type="GO" id="GO:0020037">
    <property type="term" value="F:heme binding"/>
    <property type="evidence" value="ECO:0007669"/>
    <property type="project" value="InterPro"/>
</dbReference>
<dbReference type="Pfam" id="PF00067">
    <property type="entry name" value="p450"/>
    <property type="match status" value="2"/>
</dbReference>